<evidence type="ECO:0000256" key="1">
    <source>
        <dbReference type="SAM" id="MobiDB-lite"/>
    </source>
</evidence>
<keyword evidence="3" id="KW-1185">Reference proteome</keyword>
<accession>A0AAE0CCL3</accession>
<feature type="compositionally biased region" description="Low complexity" evidence="1">
    <location>
        <begin position="610"/>
        <end position="622"/>
    </location>
</feature>
<evidence type="ECO:0000313" key="2">
    <source>
        <dbReference type="EMBL" id="KAK3252598.1"/>
    </source>
</evidence>
<dbReference type="Proteomes" id="UP001190700">
    <property type="component" value="Unassembled WGS sequence"/>
</dbReference>
<feature type="compositionally biased region" description="Polar residues" evidence="1">
    <location>
        <begin position="795"/>
        <end position="818"/>
    </location>
</feature>
<dbReference type="AlphaFoldDB" id="A0AAE0CCL3"/>
<dbReference type="EMBL" id="LGRX02025336">
    <property type="protein sequence ID" value="KAK3252598.1"/>
    <property type="molecule type" value="Genomic_DNA"/>
</dbReference>
<feature type="region of interest" description="Disordered" evidence="1">
    <location>
        <begin position="608"/>
        <end position="627"/>
    </location>
</feature>
<feature type="compositionally biased region" description="Basic and acidic residues" evidence="1">
    <location>
        <begin position="472"/>
        <end position="499"/>
    </location>
</feature>
<proteinExistence type="predicted"/>
<comment type="caution">
    <text evidence="2">The sequence shown here is derived from an EMBL/GenBank/DDBJ whole genome shotgun (WGS) entry which is preliminary data.</text>
</comment>
<feature type="region of interest" description="Disordered" evidence="1">
    <location>
        <begin position="774"/>
        <end position="818"/>
    </location>
</feature>
<reference evidence="2 3" key="1">
    <citation type="journal article" date="2015" name="Genome Biol. Evol.">
        <title>Comparative Genomics of a Bacterivorous Green Alga Reveals Evolutionary Causalities and Consequences of Phago-Mixotrophic Mode of Nutrition.</title>
        <authorList>
            <person name="Burns J.A."/>
            <person name="Paasch A."/>
            <person name="Narechania A."/>
            <person name="Kim E."/>
        </authorList>
    </citation>
    <scope>NUCLEOTIDE SEQUENCE [LARGE SCALE GENOMIC DNA]</scope>
    <source>
        <strain evidence="2 3">PLY_AMNH</strain>
    </source>
</reference>
<feature type="region of interest" description="Disordered" evidence="1">
    <location>
        <begin position="856"/>
        <end position="894"/>
    </location>
</feature>
<name>A0AAE0CCL3_9CHLO</name>
<feature type="region of interest" description="Disordered" evidence="1">
    <location>
        <begin position="452"/>
        <end position="515"/>
    </location>
</feature>
<evidence type="ECO:0000313" key="3">
    <source>
        <dbReference type="Proteomes" id="UP001190700"/>
    </source>
</evidence>
<protein>
    <submittedName>
        <fullName evidence="2">Uncharacterized protein</fullName>
    </submittedName>
</protein>
<feature type="region of interest" description="Disordered" evidence="1">
    <location>
        <begin position="1"/>
        <end position="25"/>
    </location>
</feature>
<gene>
    <name evidence="2" type="ORF">CYMTET_38131</name>
</gene>
<sequence>MSSSPASTPAREPQNSPTLSELPTEQRSIARSLFARRPSLATSATHEELISFANALNSTIENIAKNFDDLNTRFRATFTMMRKNTDDINALPETFITSERFVDIMGDLSNTMDSIPDLATKCEQAATICQNAAASAPISGALDEMTGAKLSYDVAATKHVDTIPEITQDEYANGDRPPTTITAVLNEKTRQDLFRAHFNANNLTNLAKTLRNEYYDLTDIPHDRQHRELQLNVLCRGGEVVFNKLIIAFGKTLKTVRVGHSERLLDIRRRLQTTDVHSAYDEILNNMLSHLILRVVSGTTKTALNALIHADSGLGGDGRALLLHLYCLLGNYPALDTDENLIAAKALRVTESEDPMLILEAFSNEIRSHLIQYPNYSEIEQTQLLIEVLKESQQVAKKRFETPLYHFIIETYNSALRMGSREYPGGFKGLMTDIQTRWYKVGATHADYIRSGSRPTRAASLTGESRFPPKKNNPDAARDKTPPRTDDRRGGDRGRKPEPPRNPTPPSNRPKTPYKDMTTQQLIDKEKDLQRAAVKKHPNEKNVDTEPKGTWRGLDFTCDDPKEWTQPCKTCKLVKKVTVHHSLGRAGCPCSYKERILKYTASTDKVNSLTTATPPAPQAKKPTVPPPPVPTLNDLTAMFSDDQLDKITNVLITRTQPPSAAPPSPPPSVNRLSEPIEVNLDDYDEEFPAFEEVTTKMAWRTPSSTQDSVNVFSTNSFDFLPTEPTFDDASDYDIPALQSHTESSESDRSTLTEFFTARKKIISAEKKLRKKVQKKLRKRQRRQGDMSWYHGPGHESTSPPTVLTKHTLSPSTTSWTPVALLTPTNPKSNHEKTSPAATDEILSTGEVVLSSIVTPQHVPLHSSPSEPSTPPYDSMSLHEPPNRKGAVAPPDTALEPPKQLITITADSPSPPSTTALDDGTDLLIEDFLKLLETGSNTETAISTETLLPTTPCHVAPTCTTAQCHQRVEEPSADNFILIGLTMHLPRLDLQNGHHQTSPSTPL</sequence>
<organism evidence="2 3">
    <name type="scientific">Cymbomonas tetramitiformis</name>
    <dbReference type="NCBI Taxonomy" id="36881"/>
    <lineage>
        <taxon>Eukaryota</taxon>
        <taxon>Viridiplantae</taxon>
        <taxon>Chlorophyta</taxon>
        <taxon>Pyramimonadophyceae</taxon>
        <taxon>Pyramimonadales</taxon>
        <taxon>Pyramimonadaceae</taxon>
        <taxon>Cymbomonas</taxon>
    </lineage>
</organism>